<evidence type="ECO:0000259" key="12">
    <source>
        <dbReference type="Pfam" id="PF01467"/>
    </source>
</evidence>
<dbReference type="NCBIfam" id="NF000840">
    <property type="entry name" value="PRK00071.1-3"/>
    <property type="match status" value="1"/>
</dbReference>
<dbReference type="GO" id="GO:0005524">
    <property type="term" value="F:ATP binding"/>
    <property type="evidence" value="ECO:0007669"/>
    <property type="project" value="UniProtKB-KW"/>
</dbReference>
<proteinExistence type="inferred from homology"/>
<evidence type="ECO:0000256" key="10">
    <source>
        <dbReference type="ARBA" id="ARBA00048721"/>
    </source>
</evidence>
<dbReference type="RefSeq" id="WP_123521024.1">
    <property type="nucleotide sequence ID" value="NZ_JBHLWF010000010.1"/>
</dbReference>
<dbReference type="NCBIfam" id="NF000839">
    <property type="entry name" value="PRK00071.1-1"/>
    <property type="match status" value="1"/>
</dbReference>
<dbReference type="GO" id="GO:0009435">
    <property type="term" value="P:NAD+ biosynthetic process"/>
    <property type="evidence" value="ECO:0007669"/>
    <property type="project" value="UniProtKB-UniRule"/>
</dbReference>
<dbReference type="AlphaFoldDB" id="A0A4S3KV62"/>
<keyword evidence="14" id="KW-1185">Reference proteome</keyword>
<dbReference type="Pfam" id="PF01467">
    <property type="entry name" value="CTP_transf_like"/>
    <property type="match status" value="1"/>
</dbReference>
<dbReference type="InterPro" id="IPR004821">
    <property type="entry name" value="Cyt_trans-like"/>
</dbReference>
<name>A0A4S3KV62_9GAMM</name>
<dbReference type="CDD" id="cd02165">
    <property type="entry name" value="NMNAT"/>
    <property type="match status" value="1"/>
</dbReference>
<dbReference type="InterPro" id="IPR014729">
    <property type="entry name" value="Rossmann-like_a/b/a_fold"/>
</dbReference>
<dbReference type="EMBL" id="SMAF01000024">
    <property type="protein sequence ID" value="TCS94038.1"/>
    <property type="molecule type" value="Genomic_DNA"/>
</dbReference>
<comment type="catalytic activity">
    <reaction evidence="10 11">
        <text>nicotinate beta-D-ribonucleotide + ATP + H(+) = deamido-NAD(+) + diphosphate</text>
        <dbReference type="Rhea" id="RHEA:22860"/>
        <dbReference type="ChEBI" id="CHEBI:15378"/>
        <dbReference type="ChEBI" id="CHEBI:30616"/>
        <dbReference type="ChEBI" id="CHEBI:33019"/>
        <dbReference type="ChEBI" id="CHEBI:57502"/>
        <dbReference type="ChEBI" id="CHEBI:58437"/>
        <dbReference type="EC" id="2.7.7.18"/>
    </reaction>
</comment>
<comment type="similarity">
    <text evidence="3 11">Belongs to the NadD family.</text>
</comment>
<protein>
    <recommendedName>
        <fullName evidence="11">Probable nicotinate-nucleotide adenylyltransferase</fullName>
        <ecNumber evidence="11">2.7.7.18</ecNumber>
    </recommendedName>
    <alternativeName>
        <fullName evidence="11">Deamido-NAD(+) diphosphorylase</fullName>
    </alternativeName>
    <alternativeName>
        <fullName evidence="11">Deamido-NAD(+) pyrophosphorylase</fullName>
    </alternativeName>
    <alternativeName>
        <fullName evidence="11">Nicotinate mononucleotide adenylyltransferase</fullName>
        <shortName evidence="11">NaMN adenylyltransferase</shortName>
    </alternativeName>
</protein>
<dbReference type="NCBIfam" id="TIGR00125">
    <property type="entry name" value="cyt_tran_rel"/>
    <property type="match status" value="1"/>
</dbReference>
<evidence type="ECO:0000256" key="8">
    <source>
        <dbReference type="ARBA" id="ARBA00022840"/>
    </source>
</evidence>
<evidence type="ECO:0000256" key="2">
    <source>
        <dbReference type="ARBA" id="ARBA00005019"/>
    </source>
</evidence>
<dbReference type="UniPathway" id="UPA00253">
    <property type="reaction ID" value="UER00332"/>
</dbReference>
<evidence type="ECO:0000256" key="1">
    <source>
        <dbReference type="ARBA" id="ARBA00002324"/>
    </source>
</evidence>
<evidence type="ECO:0000256" key="7">
    <source>
        <dbReference type="ARBA" id="ARBA00022741"/>
    </source>
</evidence>
<evidence type="ECO:0000256" key="3">
    <source>
        <dbReference type="ARBA" id="ARBA00009014"/>
    </source>
</evidence>
<gene>
    <name evidence="11" type="primary">nadD</name>
    <name evidence="13" type="ORF">EDC25_12413</name>
</gene>
<dbReference type="PANTHER" id="PTHR39321">
    <property type="entry name" value="NICOTINATE-NUCLEOTIDE ADENYLYLTRANSFERASE-RELATED"/>
    <property type="match status" value="1"/>
</dbReference>
<keyword evidence="6 11" id="KW-0548">Nucleotidyltransferase</keyword>
<evidence type="ECO:0000313" key="14">
    <source>
        <dbReference type="Proteomes" id="UP000294599"/>
    </source>
</evidence>
<evidence type="ECO:0000256" key="11">
    <source>
        <dbReference type="HAMAP-Rule" id="MF_00244"/>
    </source>
</evidence>
<dbReference type="PANTHER" id="PTHR39321:SF3">
    <property type="entry name" value="PHOSPHOPANTETHEINE ADENYLYLTRANSFERASE"/>
    <property type="match status" value="1"/>
</dbReference>
<evidence type="ECO:0000256" key="5">
    <source>
        <dbReference type="ARBA" id="ARBA00022679"/>
    </source>
</evidence>
<accession>A0A4S3KV62</accession>
<evidence type="ECO:0000313" key="13">
    <source>
        <dbReference type="EMBL" id="TCS94038.1"/>
    </source>
</evidence>
<dbReference type="Proteomes" id="UP000294599">
    <property type="component" value="Unassembled WGS sequence"/>
</dbReference>
<dbReference type="Gene3D" id="3.40.50.620">
    <property type="entry name" value="HUPs"/>
    <property type="match status" value="1"/>
</dbReference>
<comment type="function">
    <text evidence="1 11">Catalyzes the reversible adenylation of nicotinate mononucleotide (NaMN) to nicotinic acid adenine dinucleotide (NaAD).</text>
</comment>
<dbReference type="OrthoDB" id="5295945at2"/>
<reference evidence="13 14" key="1">
    <citation type="submission" date="2019-03" db="EMBL/GenBank/DDBJ databases">
        <title>Genomic Encyclopedia of Type Strains, Phase IV (KMG-IV): sequencing the most valuable type-strain genomes for metagenomic binning, comparative biology and taxonomic classification.</title>
        <authorList>
            <person name="Goeker M."/>
        </authorList>
    </citation>
    <scope>NUCLEOTIDE SEQUENCE [LARGE SCALE GENOMIC DNA]</scope>
    <source>
        <strain evidence="13 14">DSM 21944</strain>
    </source>
</reference>
<dbReference type="GO" id="GO:0004515">
    <property type="term" value="F:nicotinate-nucleotide adenylyltransferase activity"/>
    <property type="evidence" value="ECO:0007669"/>
    <property type="project" value="UniProtKB-UniRule"/>
</dbReference>
<keyword evidence="7 11" id="KW-0547">Nucleotide-binding</keyword>
<evidence type="ECO:0000256" key="4">
    <source>
        <dbReference type="ARBA" id="ARBA00022642"/>
    </source>
</evidence>
<comment type="pathway">
    <text evidence="2 11">Cofactor biosynthesis; NAD(+) biosynthesis; deamido-NAD(+) from nicotinate D-ribonucleotide: step 1/1.</text>
</comment>
<dbReference type="EC" id="2.7.7.18" evidence="11"/>
<organism evidence="13 14">
    <name type="scientific">Pseudofulvimonas gallinarii</name>
    <dbReference type="NCBI Taxonomy" id="634155"/>
    <lineage>
        <taxon>Bacteria</taxon>
        <taxon>Pseudomonadati</taxon>
        <taxon>Pseudomonadota</taxon>
        <taxon>Gammaproteobacteria</taxon>
        <taxon>Lysobacterales</taxon>
        <taxon>Rhodanobacteraceae</taxon>
        <taxon>Pseudofulvimonas</taxon>
    </lineage>
</organism>
<sequence>MERPAPVAVFGGTFDPIHFGHLRVAWEVSEQLDCEVRLMPSAQPPHRSAPGGSAADRAAMIEMALAGQGRLRLDRRELERTGPSYSVDTLLELREELGPDRPLIFVLGADAFRALPAWHRWQELTGLAHLVAMTRPRQRLDKLEPDLHNAMAGRWTGLVERLRGEPAGRVMVIRVTPLAISSSLIRASLAEGRLPRYLLPQPVLDHIQARGLYR</sequence>
<dbReference type="InterPro" id="IPR005248">
    <property type="entry name" value="NadD/NMNAT"/>
</dbReference>
<evidence type="ECO:0000256" key="9">
    <source>
        <dbReference type="ARBA" id="ARBA00023027"/>
    </source>
</evidence>
<keyword evidence="5 11" id="KW-0808">Transferase</keyword>
<dbReference type="HAMAP" id="MF_00244">
    <property type="entry name" value="NaMN_adenylyltr"/>
    <property type="match status" value="1"/>
</dbReference>
<dbReference type="SUPFAM" id="SSF52374">
    <property type="entry name" value="Nucleotidylyl transferase"/>
    <property type="match status" value="1"/>
</dbReference>
<comment type="caution">
    <text evidence="13">The sequence shown here is derived from an EMBL/GenBank/DDBJ whole genome shotgun (WGS) entry which is preliminary data.</text>
</comment>
<dbReference type="NCBIfam" id="TIGR00482">
    <property type="entry name" value="nicotinate (nicotinamide) nucleotide adenylyltransferase"/>
    <property type="match status" value="1"/>
</dbReference>
<keyword evidence="8 11" id="KW-0067">ATP-binding</keyword>
<keyword evidence="9 11" id="KW-0520">NAD</keyword>
<feature type="domain" description="Cytidyltransferase-like" evidence="12">
    <location>
        <begin position="9"/>
        <end position="187"/>
    </location>
</feature>
<evidence type="ECO:0000256" key="6">
    <source>
        <dbReference type="ARBA" id="ARBA00022695"/>
    </source>
</evidence>
<keyword evidence="4 11" id="KW-0662">Pyridine nucleotide biosynthesis</keyword>